<feature type="compositionally biased region" description="Low complexity" evidence="4">
    <location>
        <begin position="110"/>
        <end position="127"/>
    </location>
</feature>
<keyword evidence="1" id="KW-0540">Nuclease</keyword>
<reference evidence="8" key="1">
    <citation type="submission" date="2017-01" db="EMBL/GenBank/DDBJ databases">
        <authorList>
            <person name="Varghese N."/>
            <person name="Submissions S."/>
        </authorList>
    </citation>
    <scope>NUCLEOTIDE SEQUENCE [LARGE SCALE GENOMIC DNA]</scope>
    <source>
        <strain evidence="8">CGMCC 1.7737</strain>
    </source>
</reference>
<accession>A0A1N7EME1</accession>
<dbReference type="InterPro" id="IPR035437">
    <property type="entry name" value="SNase_OB-fold_sf"/>
</dbReference>
<dbReference type="GO" id="GO:0004519">
    <property type="term" value="F:endonuclease activity"/>
    <property type="evidence" value="ECO:0007669"/>
    <property type="project" value="UniProtKB-KW"/>
</dbReference>
<dbReference type="GO" id="GO:0003676">
    <property type="term" value="F:nucleic acid binding"/>
    <property type="evidence" value="ECO:0007669"/>
    <property type="project" value="InterPro"/>
</dbReference>
<dbReference type="InterPro" id="IPR016071">
    <property type="entry name" value="Staphylococal_nuclease_OB-fold"/>
</dbReference>
<dbReference type="SMART" id="SM00318">
    <property type="entry name" value="SNc"/>
    <property type="match status" value="1"/>
</dbReference>
<organism evidence="7 8">
    <name type="scientific">Haladaptatus litoreus</name>
    <dbReference type="NCBI Taxonomy" id="553468"/>
    <lineage>
        <taxon>Archaea</taxon>
        <taxon>Methanobacteriati</taxon>
        <taxon>Methanobacteriota</taxon>
        <taxon>Stenosarchaea group</taxon>
        <taxon>Halobacteria</taxon>
        <taxon>Halobacteriales</taxon>
        <taxon>Haladaptataceae</taxon>
        <taxon>Haladaptatus</taxon>
    </lineage>
</organism>
<dbReference type="Proteomes" id="UP000186914">
    <property type="component" value="Unassembled WGS sequence"/>
</dbReference>
<dbReference type="PROSITE" id="PS50830">
    <property type="entry name" value="TNASE_3"/>
    <property type="match status" value="1"/>
</dbReference>
<evidence type="ECO:0000259" key="6">
    <source>
        <dbReference type="PROSITE" id="PS50830"/>
    </source>
</evidence>
<evidence type="ECO:0000256" key="1">
    <source>
        <dbReference type="ARBA" id="ARBA00022722"/>
    </source>
</evidence>
<evidence type="ECO:0000313" key="7">
    <source>
        <dbReference type="EMBL" id="SIR89257.1"/>
    </source>
</evidence>
<keyword evidence="3" id="KW-0378">Hydrolase</keyword>
<feature type="domain" description="TNase-like" evidence="6">
    <location>
        <begin position="168"/>
        <end position="316"/>
    </location>
</feature>
<keyword evidence="2" id="KW-0255">Endonuclease</keyword>
<feature type="transmembrane region" description="Helical" evidence="5">
    <location>
        <begin position="72"/>
        <end position="92"/>
    </location>
</feature>
<evidence type="ECO:0000313" key="8">
    <source>
        <dbReference type="Proteomes" id="UP000186914"/>
    </source>
</evidence>
<keyword evidence="5" id="KW-0472">Membrane</keyword>
<feature type="transmembrane region" description="Helical" evidence="5">
    <location>
        <begin position="39"/>
        <end position="60"/>
    </location>
</feature>
<dbReference type="RefSeq" id="WP_084186427.1">
    <property type="nucleotide sequence ID" value="NZ_FTNO01000006.1"/>
</dbReference>
<feature type="region of interest" description="Disordered" evidence="4">
    <location>
        <begin position="96"/>
        <end position="127"/>
    </location>
</feature>
<gene>
    <name evidence="7" type="ORF">SAMN05421858_4402</name>
</gene>
<dbReference type="PANTHER" id="PTHR12302">
    <property type="entry name" value="EBNA2 BINDING PROTEIN P100"/>
    <property type="match status" value="1"/>
</dbReference>
<sequence>MSDNQGRRWKRYLAIFPWTFGVLFIFVGLVTILVPEPDVLRSVGGGLAMLAVGLFAIPPVRRSISTRTGREFSTIAVIAILFVGTIVSGAMLPETKQTTPQQGETSDLSSGPTTTVVDTATTSSETVPTTATTEIMTTVQTTTRSSTVTSTTIPRSSTQSAREPASGTKWTVTVTRVVDGDTMEVRFPSGETDTIRLLGVDTPETTLSRVNPSEFEGIPDTTAGKDHLFEWGRRADQFATNELEGKTVRIETDPQADRRGSFGRLLVYIYVDGENFNRRLLADGYARMYDSSFSKRGAFERTEARAQRVNVGVWNFQGSTTTSTIMTTTSARSSGVTIPPPPADGDYDCSSFDSPEQAQAVFDQDPSDPHRLDADSDGLACESA</sequence>
<evidence type="ECO:0000256" key="2">
    <source>
        <dbReference type="ARBA" id="ARBA00022759"/>
    </source>
</evidence>
<feature type="region of interest" description="Disordered" evidence="4">
    <location>
        <begin position="327"/>
        <end position="384"/>
    </location>
</feature>
<feature type="compositionally biased region" description="Low complexity" evidence="4">
    <location>
        <begin position="139"/>
        <end position="158"/>
    </location>
</feature>
<evidence type="ECO:0000256" key="3">
    <source>
        <dbReference type="ARBA" id="ARBA00022801"/>
    </source>
</evidence>
<proteinExistence type="predicted"/>
<keyword evidence="8" id="KW-1185">Reference proteome</keyword>
<keyword evidence="5" id="KW-1133">Transmembrane helix</keyword>
<dbReference type="PANTHER" id="PTHR12302:SF3">
    <property type="entry name" value="SERINE_THREONINE-PROTEIN KINASE 31"/>
    <property type="match status" value="1"/>
</dbReference>
<feature type="region of interest" description="Disordered" evidence="4">
    <location>
        <begin position="139"/>
        <end position="167"/>
    </location>
</feature>
<dbReference type="PROSITE" id="PS01123">
    <property type="entry name" value="TNASE_1"/>
    <property type="match status" value="1"/>
</dbReference>
<name>A0A1N7EME1_9EURY</name>
<feature type="transmembrane region" description="Helical" evidence="5">
    <location>
        <begin position="12"/>
        <end position="33"/>
    </location>
</feature>
<dbReference type="AlphaFoldDB" id="A0A1N7EME1"/>
<dbReference type="GO" id="GO:0016787">
    <property type="term" value="F:hydrolase activity"/>
    <property type="evidence" value="ECO:0007669"/>
    <property type="project" value="UniProtKB-KW"/>
</dbReference>
<protein>
    <submittedName>
        <fullName evidence="7">Micrococcal nuclease</fullName>
    </submittedName>
</protein>
<keyword evidence="5" id="KW-0812">Transmembrane</keyword>
<dbReference type="Gene3D" id="2.40.50.90">
    <property type="match status" value="1"/>
</dbReference>
<evidence type="ECO:0000256" key="4">
    <source>
        <dbReference type="SAM" id="MobiDB-lite"/>
    </source>
</evidence>
<evidence type="ECO:0000256" key="5">
    <source>
        <dbReference type="SAM" id="Phobius"/>
    </source>
</evidence>
<dbReference type="SUPFAM" id="SSF50199">
    <property type="entry name" value="Staphylococcal nuclease"/>
    <property type="match status" value="1"/>
</dbReference>
<dbReference type="InterPro" id="IPR002071">
    <property type="entry name" value="Thermonucl_AS"/>
</dbReference>
<feature type="compositionally biased region" description="Polar residues" evidence="4">
    <location>
        <begin position="96"/>
        <end position="109"/>
    </location>
</feature>
<dbReference type="EMBL" id="FTNO01000006">
    <property type="protein sequence ID" value="SIR89257.1"/>
    <property type="molecule type" value="Genomic_DNA"/>
</dbReference>
<dbReference type="Pfam" id="PF00565">
    <property type="entry name" value="SNase"/>
    <property type="match status" value="1"/>
</dbReference>